<dbReference type="EMBL" id="WJQU01000003">
    <property type="protein sequence ID" value="KAJ6638388.1"/>
    <property type="molecule type" value="Genomic_DNA"/>
</dbReference>
<proteinExistence type="predicted"/>
<gene>
    <name evidence="2" type="ORF">Bhyg_11123</name>
</gene>
<feature type="compositionally biased region" description="Polar residues" evidence="1">
    <location>
        <begin position="160"/>
        <end position="169"/>
    </location>
</feature>
<sequence length="386" mass="44856">MENVCERDFLPKDSELLKREKRFFALFDKFDVDEGSDAEIIEHESSNDEMFNDDINDSASEYSDYSSSASEESFDIEKIHQELQPFITNRINAWVHNGTNLKLKTVHPSVTVEEWLKANEEISSTTKKSTKTVIDKEKRRITVMTTETKTTTSRRSYIGTSRNQVTMTEESPKNNRSEKKKKAGKKRTEQMDISDLFSKKSKCFPLPTPRKRNAKKVTLSPKVKVISPRKKLMRKAKRKTVDEEKHDDPQTDDEPNFNNVTLPDIDCSNEESPQAQKQQTEKSTSKIPVVKLRKLSVIQSPVSRRTRNMRKSQQIISLRRQNIIQKINVIYRHCQTLPNESICRTNEKVVYTLPEDKEDGSIDDDEADELLTCFRRRGQFLRLNEN</sequence>
<reference evidence="2" key="1">
    <citation type="submission" date="2022-07" db="EMBL/GenBank/DDBJ databases">
        <authorList>
            <person name="Trinca V."/>
            <person name="Uliana J.V.C."/>
            <person name="Torres T.T."/>
            <person name="Ward R.J."/>
            <person name="Monesi N."/>
        </authorList>
    </citation>
    <scope>NUCLEOTIDE SEQUENCE</scope>
    <source>
        <strain evidence="2">HSMRA1968</strain>
        <tissue evidence="2">Whole embryos</tissue>
    </source>
</reference>
<dbReference type="OrthoDB" id="10381467at2759"/>
<feature type="region of interest" description="Disordered" evidence="1">
    <location>
        <begin position="41"/>
        <end position="64"/>
    </location>
</feature>
<evidence type="ECO:0000313" key="3">
    <source>
        <dbReference type="Proteomes" id="UP001151699"/>
    </source>
</evidence>
<accession>A0A9Q0RZZ4</accession>
<evidence type="ECO:0000313" key="2">
    <source>
        <dbReference type="EMBL" id="KAJ6638388.1"/>
    </source>
</evidence>
<organism evidence="2 3">
    <name type="scientific">Pseudolycoriella hygida</name>
    <dbReference type="NCBI Taxonomy" id="35572"/>
    <lineage>
        <taxon>Eukaryota</taxon>
        <taxon>Metazoa</taxon>
        <taxon>Ecdysozoa</taxon>
        <taxon>Arthropoda</taxon>
        <taxon>Hexapoda</taxon>
        <taxon>Insecta</taxon>
        <taxon>Pterygota</taxon>
        <taxon>Neoptera</taxon>
        <taxon>Endopterygota</taxon>
        <taxon>Diptera</taxon>
        <taxon>Nematocera</taxon>
        <taxon>Sciaroidea</taxon>
        <taxon>Sciaridae</taxon>
        <taxon>Pseudolycoriella</taxon>
    </lineage>
</organism>
<protein>
    <submittedName>
        <fullName evidence="2">Uncharacterized protein</fullName>
    </submittedName>
</protein>
<feature type="region of interest" description="Disordered" evidence="1">
    <location>
        <begin position="160"/>
        <end position="286"/>
    </location>
</feature>
<keyword evidence="3" id="KW-1185">Reference proteome</keyword>
<feature type="compositionally biased region" description="Basic residues" evidence="1">
    <location>
        <begin position="227"/>
        <end position="238"/>
    </location>
</feature>
<dbReference type="Proteomes" id="UP001151699">
    <property type="component" value="Chromosome X"/>
</dbReference>
<dbReference type="AlphaFoldDB" id="A0A9Q0RZZ4"/>
<feature type="compositionally biased region" description="Basic and acidic residues" evidence="1">
    <location>
        <begin position="239"/>
        <end position="249"/>
    </location>
</feature>
<name>A0A9Q0RZZ4_9DIPT</name>
<comment type="caution">
    <text evidence="2">The sequence shown here is derived from an EMBL/GenBank/DDBJ whole genome shotgun (WGS) entry which is preliminary data.</text>
</comment>
<evidence type="ECO:0000256" key="1">
    <source>
        <dbReference type="SAM" id="MobiDB-lite"/>
    </source>
</evidence>